<dbReference type="Gene3D" id="3.40.50.720">
    <property type="entry name" value="NAD(P)-binding Rossmann-like Domain"/>
    <property type="match status" value="1"/>
</dbReference>
<dbReference type="STRING" id="28573.A0A0U1LXY4"/>
<dbReference type="OrthoDB" id="542013at2759"/>
<accession>A0A0U1LXY4</accession>
<evidence type="ECO:0000256" key="2">
    <source>
        <dbReference type="SAM" id="MobiDB-lite"/>
    </source>
</evidence>
<dbReference type="OMA" id="VESHGKC"/>
<keyword evidence="1" id="KW-0560">Oxidoreductase</keyword>
<gene>
    <name evidence="3" type="ORF">PISL3812_05255</name>
</gene>
<dbReference type="PANTHER" id="PTHR43157">
    <property type="entry name" value="PHOSPHATIDYLINOSITOL-GLYCAN BIOSYNTHESIS CLASS F PROTEIN-RELATED"/>
    <property type="match status" value="1"/>
</dbReference>
<organism evidence="3 4">
    <name type="scientific">Talaromyces islandicus</name>
    <name type="common">Penicillium islandicum</name>
    <dbReference type="NCBI Taxonomy" id="28573"/>
    <lineage>
        <taxon>Eukaryota</taxon>
        <taxon>Fungi</taxon>
        <taxon>Dikarya</taxon>
        <taxon>Ascomycota</taxon>
        <taxon>Pezizomycotina</taxon>
        <taxon>Eurotiomycetes</taxon>
        <taxon>Eurotiomycetidae</taxon>
        <taxon>Eurotiales</taxon>
        <taxon>Trichocomaceae</taxon>
        <taxon>Talaromyces</taxon>
        <taxon>Talaromyces sect. Islandici</taxon>
    </lineage>
</organism>
<feature type="compositionally biased region" description="Polar residues" evidence="2">
    <location>
        <begin position="351"/>
        <end position="374"/>
    </location>
</feature>
<dbReference type="PRINTS" id="PR00081">
    <property type="entry name" value="GDHRDH"/>
</dbReference>
<dbReference type="AlphaFoldDB" id="A0A0U1LXY4"/>
<feature type="compositionally biased region" description="Polar residues" evidence="2">
    <location>
        <begin position="383"/>
        <end position="392"/>
    </location>
</feature>
<dbReference type="PANTHER" id="PTHR43157:SF22">
    <property type="entry name" value="SHORT-CHAIN DEHYDROGENASE_REDUCTASE PHMF"/>
    <property type="match status" value="1"/>
</dbReference>
<feature type="region of interest" description="Disordered" evidence="2">
    <location>
        <begin position="1"/>
        <end position="20"/>
    </location>
</feature>
<feature type="region of interest" description="Disordered" evidence="2">
    <location>
        <begin position="349"/>
        <end position="401"/>
    </location>
</feature>
<sequence length="401" mass="43899">MAGLLRLWHDKHHPPPDPAGVSFEGKTVLVTGGTAGLGFEASLKILRQGVSVLVIGCRNPERGRQAKQILERRTGRTGVVQLWPLDMSSFRSVQEFASRVNRELPALHIALLNAGVMHRDYVMSYDGWEDTLQVNTLSTALLGLLLLPKLRETSSPRYQAHLTIVSSGSATRVVEKDFPLSGGLLKYLTQHTGPRPRKRYPISKLLIEYVARNIAGKTRNPDGTLQLIVNTVKPGFCVSSLGRQYNRWYERWAASLFSRIFARSAEAGSRVLVSATVQGAESHGKTWQGEGYMSESGTLLDTKGSQLQERTWSEVVDILKEVSPELAGMSSSGHNQPGAWKKRCAEPFAHQTDSQNPTAERHAQQQPAIPNSATRELGGSGAVQPQATSQSWGGRAAASLF</sequence>
<evidence type="ECO:0008006" key="5">
    <source>
        <dbReference type="Google" id="ProtNLM"/>
    </source>
</evidence>
<protein>
    <recommendedName>
        <fullName evidence="5">Short-chain dehydrogenase/reductase family protein</fullName>
    </recommendedName>
</protein>
<dbReference type="InterPro" id="IPR002347">
    <property type="entry name" value="SDR_fam"/>
</dbReference>
<reference evidence="3 4" key="1">
    <citation type="submission" date="2015-04" db="EMBL/GenBank/DDBJ databases">
        <authorList>
            <person name="Syromyatnikov M.Y."/>
            <person name="Popov V.N."/>
        </authorList>
    </citation>
    <scope>NUCLEOTIDE SEQUENCE [LARGE SCALE GENOMIC DNA]</scope>
    <source>
        <strain evidence="3">WF-38-12</strain>
    </source>
</reference>
<dbReference type="InterPro" id="IPR036291">
    <property type="entry name" value="NAD(P)-bd_dom_sf"/>
</dbReference>
<dbReference type="SUPFAM" id="SSF51735">
    <property type="entry name" value="NAD(P)-binding Rossmann-fold domains"/>
    <property type="match status" value="1"/>
</dbReference>
<proteinExistence type="predicted"/>
<evidence type="ECO:0000256" key="1">
    <source>
        <dbReference type="ARBA" id="ARBA00023002"/>
    </source>
</evidence>
<name>A0A0U1LXY4_TALIS</name>
<evidence type="ECO:0000313" key="4">
    <source>
        <dbReference type="Proteomes" id="UP000054383"/>
    </source>
</evidence>
<dbReference type="EMBL" id="CVMT01000004">
    <property type="protein sequence ID" value="CRG88228.1"/>
    <property type="molecule type" value="Genomic_DNA"/>
</dbReference>
<dbReference type="GO" id="GO:0016491">
    <property type="term" value="F:oxidoreductase activity"/>
    <property type="evidence" value="ECO:0007669"/>
    <property type="project" value="UniProtKB-KW"/>
</dbReference>
<dbReference type="Proteomes" id="UP000054383">
    <property type="component" value="Unassembled WGS sequence"/>
</dbReference>
<dbReference type="Pfam" id="PF00106">
    <property type="entry name" value="adh_short"/>
    <property type="match status" value="1"/>
</dbReference>
<keyword evidence="4" id="KW-1185">Reference proteome</keyword>
<evidence type="ECO:0000313" key="3">
    <source>
        <dbReference type="EMBL" id="CRG88228.1"/>
    </source>
</evidence>